<proteinExistence type="predicted"/>
<dbReference type="Proteomes" id="UP000299102">
    <property type="component" value="Unassembled WGS sequence"/>
</dbReference>
<evidence type="ECO:0000313" key="1">
    <source>
        <dbReference type="EMBL" id="GBP23955.1"/>
    </source>
</evidence>
<comment type="caution">
    <text evidence="1">The sequence shown here is derived from an EMBL/GenBank/DDBJ whole genome shotgun (WGS) entry which is preliminary data.</text>
</comment>
<evidence type="ECO:0000313" key="2">
    <source>
        <dbReference type="Proteomes" id="UP000299102"/>
    </source>
</evidence>
<dbReference type="EMBL" id="BGZK01000155">
    <property type="protein sequence ID" value="GBP23955.1"/>
    <property type="molecule type" value="Genomic_DNA"/>
</dbReference>
<gene>
    <name evidence="1" type="ORF">EVAR_17594_1</name>
</gene>
<protein>
    <submittedName>
        <fullName evidence="1">Uncharacterized protein</fullName>
    </submittedName>
</protein>
<organism evidence="1 2">
    <name type="scientific">Eumeta variegata</name>
    <name type="common">Bagworm moth</name>
    <name type="synonym">Eumeta japonica</name>
    <dbReference type="NCBI Taxonomy" id="151549"/>
    <lineage>
        <taxon>Eukaryota</taxon>
        <taxon>Metazoa</taxon>
        <taxon>Ecdysozoa</taxon>
        <taxon>Arthropoda</taxon>
        <taxon>Hexapoda</taxon>
        <taxon>Insecta</taxon>
        <taxon>Pterygota</taxon>
        <taxon>Neoptera</taxon>
        <taxon>Endopterygota</taxon>
        <taxon>Lepidoptera</taxon>
        <taxon>Glossata</taxon>
        <taxon>Ditrysia</taxon>
        <taxon>Tineoidea</taxon>
        <taxon>Psychidae</taxon>
        <taxon>Oiketicinae</taxon>
        <taxon>Eumeta</taxon>
    </lineage>
</organism>
<keyword evidence="2" id="KW-1185">Reference proteome</keyword>
<dbReference type="AlphaFoldDB" id="A0A4C1UBW0"/>
<reference evidence="1 2" key="1">
    <citation type="journal article" date="2019" name="Commun. Biol.">
        <title>The bagworm genome reveals a unique fibroin gene that provides high tensile strength.</title>
        <authorList>
            <person name="Kono N."/>
            <person name="Nakamura H."/>
            <person name="Ohtoshi R."/>
            <person name="Tomita M."/>
            <person name="Numata K."/>
            <person name="Arakawa K."/>
        </authorList>
    </citation>
    <scope>NUCLEOTIDE SEQUENCE [LARGE SCALE GENOMIC DNA]</scope>
</reference>
<sequence length="84" mass="8906">MSGAHVKMSARHSLDCRLAADARASSPTLRPETVSIPNYLKIDGSKNSLDAERAPAPAVATPHLGRGHRPALSAALIVRRIKNS</sequence>
<accession>A0A4C1UBW0</accession>
<name>A0A4C1UBW0_EUMVA</name>